<evidence type="ECO:0000256" key="4">
    <source>
        <dbReference type="ARBA" id="ARBA00022980"/>
    </source>
</evidence>
<keyword evidence="9" id="KW-1185">Reference proteome</keyword>
<dbReference type="GO" id="GO:0005737">
    <property type="term" value="C:cytoplasm"/>
    <property type="evidence" value="ECO:0007669"/>
    <property type="project" value="UniProtKB-ARBA"/>
</dbReference>
<dbReference type="PANTHER" id="PTHR12899">
    <property type="entry name" value="39S RIBOSOMAL PROTEIN L18, MITOCHONDRIAL"/>
    <property type="match status" value="1"/>
</dbReference>
<dbReference type="AlphaFoldDB" id="A0A6P1M103"/>
<evidence type="ECO:0000313" key="9">
    <source>
        <dbReference type="Proteomes" id="UP000464954"/>
    </source>
</evidence>
<evidence type="ECO:0000256" key="7">
    <source>
        <dbReference type="HAMAP-Rule" id="MF_01337"/>
    </source>
</evidence>
<dbReference type="InterPro" id="IPR005484">
    <property type="entry name" value="Ribosomal_uL18_bac/plant/anim"/>
</dbReference>
<dbReference type="Pfam" id="PF00861">
    <property type="entry name" value="Ribosomal_L18p"/>
    <property type="match status" value="1"/>
</dbReference>
<dbReference type="EMBL" id="CP047593">
    <property type="protein sequence ID" value="QHI68240.1"/>
    <property type="molecule type" value="Genomic_DNA"/>
</dbReference>
<name>A0A6P1M103_9BACT</name>
<dbReference type="InterPro" id="IPR004389">
    <property type="entry name" value="Ribosomal_uL18_bac-type"/>
</dbReference>
<protein>
    <recommendedName>
        <fullName evidence="6 7">Large ribosomal subunit protein uL18</fullName>
    </recommendedName>
</protein>
<accession>A0A6P1M103</accession>
<evidence type="ECO:0000256" key="2">
    <source>
        <dbReference type="ARBA" id="ARBA00022730"/>
    </source>
</evidence>
<evidence type="ECO:0000256" key="6">
    <source>
        <dbReference type="ARBA" id="ARBA00035197"/>
    </source>
</evidence>
<evidence type="ECO:0000256" key="1">
    <source>
        <dbReference type="ARBA" id="ARBA00007116"/>
    </source>
</evidence>
<dbReference type="GO" id="GO:0006412">
    <property type="term" value="P:translation"/>
    <property type="evidence" value="ECO:0007669"/>
    <property type="project" value="UniProtKB-UniRule"/>
</dbReference>
<dbReference type="InterPro" id="IPR057268">
    <property type="entry name" value="Ribosomal_L18"/>
</dbReference>
<dbReference type="NCBIfam" id="TIGR00060">
    <property type="entry name" value="L18_bact"/>
    <property type="match status" value="1"/>
</dbReference>
<evidence type="ECO:0000313" key="8">
    <source>
        <dbReference type="EMBL" id="QHI68240.1"/>
    </source>
</evidence>
<evidence type="ECO:0000256" key="5">
    <source>
        <dbReference type="ARBA" id="ARBA00023274"/>
    </source>
</evidence>
<keyword evidence="3 7" id="KW-0694">RNA-binding</keyword>
<dbReference type="GO" id="GO:0003735">
    <property type="term" value="F:structural constituent of ribosome"/>
    <property type="evidence" value="ECO:0007669"/>
    <property type="project" value="InterPro"/>
</dbReference>
<comment type="similarity">
    <text evidence="1 7">Belongs to the universal ribosomal protein uL18 family.</text>
</comment>
<dbReference type="RefSeq" id="WP_160626371.1">
    <property type="nucleotide sequence ID" value="NZ_CP047593.1"/>
</dbReference>
<reference evidence="8 9" key="1">
    <citation type="submission" date="2020-01" db="EMBL/GenBank/DDBJ databases">
        <title>Ponticoccus aerotolerans gen. nov., sp. nov., an anaerobic bacterium and proposal of Ponticoccusceae fam. nov., Ponticoccusles ord. nov. and Ponticoccuse classis nov. in the phylum Kiritimatiellaeota.</title>
        <authorList>
            <person name="Zhou L.Y."/>
            <person name="Du Z.J."/>
        </authorList>
    </citation>
    <scope>NUCLEOTIDE SEQUENCE [LARGE SCALE GENOMIC DNA]</scope>
    <source>
        <strain evidence="8 9">S-5007</strain>
    </source>
</reference>
<dbReference type="GO" id="GO:1990904">
    <property type="term" value="C:ribonucleoprotein complex"/>
    <property type="evidence" value="ECO:0007669"/>
    <property type="project" value="UniProtKB-KW"/>
</dbReference>
<gene>
    <name evidence="7" type="primary">rplR</name>
    <name evidence="8" type="ORF">GT409_01820</name>
</gene>
<evidence type="ECO:0000256" key="3">
    <source>
        <dbReference type="ARBA" id="ARBA00022884"/>
    </source>
</evidence>
<comment type="function">
    <text evidence="7">This is one of the proteins that bind and probably mediate the attachment of the 5S RNA into the large ribosomal subunit, where it forms part of the central protuberance.</text>
</comment>
<organism evidence="8 9">
    <name type="scientific">Tichowtungia aerotolerans</name>
    <dbReference type="NCBI Taxonomy" id="2697043"/>
    <lineage>
        <taxon>Bacteria</taxon>
        <taxon>Pseudomonadati</taxon>
        <taxon>Kiritimatiellota</taxon>
        <taxon>Tichowtungiia</taxon>
        <taxon>Tichowtungiales</taxon>
        <taxon>Tichowtungiaceae</taxon>
        <taxon>Tichowtungia</taxon>
    </lineage>
</organism>
<dbReference type="Proteomes" id="UP000464954">
    <property type="component" value="Chromosome"/>
</dbReference>
<dbReference type="HAMAP" id="MF_01337_B">
    <property type="entry name" value="Ribosomal_uL18_B"/>
    <property type="match status" value="1"/>
</dbReference>
<dbReference type="KEGG" id="taer:GT409_01820"/>
<dbReference type="Gene3D" id="3.30.420.100">
    <property type="match status" value="1"/>
</dbReference>
<keyword evidence="5 7" id="KW-0687">Ribonucleoprotein</keyword>
<dbReference type="GO" id="GO:0008097">
    <property type="term" value="F:5S rRNA binding"/>
    <property type="evidence" value="ECO:0007669"/>
    <property type="project" value="TreeGrafter"/>
</dbReference>
<dbReference type="GO" id="GO:0005840">
    <property type="term" value="C:ribosome"/>
    <property type="evidence" value="ECO:0007669"/>
    <property type="project" value="UniProtKB-KW"/>
</dbReference>
<keyword evidence="2 7" id="KW-0699">rRNA-binding</keyword>
<dbReference type="SUPFAM" id="SSF53137">
    <property type="entry name" value="Translational machinery components"/>
    <property type="match status" value="1"/>
</dbReference>
<keyword evidence="4 7" id="KW-0689">Ribosomal protein</keyword>
<sequence length="113" mass="12582">MKVKNTTDYRKRRHLRLRNKVHGTAERPRMAVHISNRYIYVQVIDDDAQKTLCSVSSLGGKCTVETAKELGTKAAEAAKAKEITQVVFDRGGFTFGSRMRALADSAREAGLNL</sequence>
<dbReference type="PANTHER" id="PTHR12899:SF3">
    <property type="entry name" value="LARGE RIBOSOMAL SUBUNIT PROTEIN UL18M"/>
    <property type="match status" value="1"/>
</dbReference>
<dbReference type="CDD" id="cd00432">
    <property type="entry name" value="Ribosomal_L18_L5e"/>
    <property type="match status" value="1"/>
</dbReference>
<proteinExistence type="inferred from homology"/>
<comment type="subunit">
    <text evidence="7">Part of the 50S ribosomal subunit; part of the 5S rRNA/L5/L18/L25 subcomplex. Contacts the 5S and 23S rRNAs.</text>
</comment>